<protein>
    <submittedName>
        <fullName evidence="1">Uncharacterized protein</fullName>
    </submittedName>
</protein>
<reference evidence="1 2" key="1">
    <citation type="submission" date="2016-10" db="EMBL/GenBank/DDBJ databases">
        <authorList>
            <person name="de Groot N.N."/>
        </authorList>
    </citation>
    <scope>NUCLEOTIDE SEQUENCE [LARGE SCALE GENOMIC DNA]</scope>
    <source>
        <strain evidence="1 2">DSM 21039</strain>
    </source>
</reference>
<accession>A0A1H7XB47</accession>
<keyword evidence="2" id="KW-1185">Reference proteome</keyword>
<dbReference type="Proteomes" id="UP000198984">
    <property type="component" value="Unassembled WGS sequence"/>
</dbReference>
<dbReference type="AlphaFoldDB" id="A0A1H7XB47"/>
<feature type="non-terminal residue" evidence="1">
    <location>
        <position position="45"/>
    </location>
</feature>
<name>A0A1H7XB47_9BACT</name>
<organism evidence="1 2">
    <name type="scientific">Chitinophaga rupis</name>
    <dbReference type="NCBI Taxonomy" id="573321"/>
    <lineage>
        <taxon>Bacteria</taxon>
        <taxon>Pseudomonadati</taxon>
        <taxon>Bacteroidota</taxon>
        <taxon>Chitinophagia</taxon>
        <taxon>Chitinophagales</taxon>
        <taxon>Chitinophagaceae</taxon>
        <taxon>Chitinophaga</taxon>
    </lineage>
</organism>
<proteinExistence type="predicted"/>
<sequence>MCLIGRQIVTTHMRPDTVIIVDGLTNSIDGVAIVAKRPFQPKLMF</sequence>
<gene>
    <name evidence="1" type="ORF">SAMN04488505_1041</name>
</gene>
<evidence type="ECO:0000313" key="1">
    <source>
        <dbReference type="EMBL" id="SEM30388.1"/>
    </source>
</evidence>
<dbReference type="EMBL" id="FOBB01000004">
    <property type="protein sequence ID" value="SEM30388.1"/>
    <property type="molecule type" value="Genomic_DNA"/>
</dbReference>
<evidence type="ECO:0000313" key="2">
    <source>
        <dbReference type="Proteomes" id="UP000198984"/>
    </source>
</evidence>